<evidence type="ECO:0000313" key="2">
    <source>
        <dbReference type="EMBL" id="GAI75957.1"/>
    </source>
</evidence>
<dbReference type="InterPro" id="IPR022893">
    <property type="entry name" value="Shikimate_DH_fam"/>
</dbReference>
<dbReference type="PANTHER" id="PTHR21089:SF1">
    <property type="entry name" value="BIFUNCTIONAL 3-DEHYDROQUINATE DEHYDRATASE_SHIKIMATE DEHYDROGENASE, CHLOROPLASTIC"/>
    <property type="match status" value="1"/>
</dbReference>
<dbReference type="InterPro" id="IPR046346">
    <property type="entry name" value="Aminoacid_DH-like_N_sf"/>
</dbReference>
<reference evidence="2" key="1">
    <citation type="journal article" date="2014" name="Front. Microbiol.">
        <title>High frequency of phylogenetically diverse reductive dehalogenase-homologous genes in deep subseafloor sedimentary metagenomes.</title>
        <authorList>
            <person name="Kawai M."/>
            <person name="Futagami T."/>
            <person name="Toyoda A."/>
            <person name="Takaki Y."/>
            <person name="Nishi S."/>
            <person name="Hori S."/>
            <person name="Arai W."/>
            <person name="Tsubouchi T."/>
            <person name="Morono Y."/>
            <person name="Uchiyama I."/>
            <person name="Ito T."/>
            <person name="Fujiyama A."/>
            <person name="Inagaki F."/>
            <person name="Takami H."/>
        </authorList>
    </citation>
    <scope>NUCLEOTIDE SEQUENCE</scope>
    <source>
        <strain evidence="2">Expedition CK06-06</strain>
    </source>
</reference>
<dbReference type="SUPFAM" id="SSF53223">
    <property type="entry name" value="Aminoacid dehydrogenase-like, N-terminal domain"/>
    <property type="match status" value="1"/>
</dbReference>
<evidence type="ECO:0000259" key="1">
    <source>
        <dbReference type="Pfam" id="PF08501"/>
    </source>
</evidence>
<dbReference type="GO" id="GO:0019632">
    <property type="term" value="P:shikimate metabolic process"/>
    <property type="evidence" value="ECO:0007669"/>
    <property type="project" value="TreeGrafter"/>
</dbReference>
<proteinExistence type="predicted"/>
<comment type="caution">
    <text evidence="2">The sequence shown here is derived from an EMBL/GenBank/DDBJ whole genome shotgun (WGS) entry which is preliminary data.</text>
</comment>
<dbReference type="GO" id="GO:0004764">
    <property type="term" value="F:shikimate 3-dehydrogenase (NADP+) activity"/>
    <property type="evidence" value="ECO:0007669"/>
    <property type="project" value="InterPro"/>
</dbReference>
<feature type="domain" description="Shikimate dehydrogenase substrate binding N-terminal" evidence="1">
    <location>
        <begin position="16"/>
        <end position="57"/>
    </location>
</feature>
<dbReference type="InterPro" id="IPR013708">
    <property type="entry name" value="Shikimate_DH-bd_N"/>
</dbReference>
<dbReference type="Pfam" id="PF08501">
    <property type="entry name" value="Shikimate_dh_N"/>
    <property type="match status" value="1"/>
</dbReference>
<sequence length="57" mass="6453">MLKKPYITARTNVLCVIGHPIEHSMSPIMHNAALKDLFLDYVYVAFNIPPNDLKKAV</sequence>
<dbReference type="Gene3D" id="3.40.50.10860">
    <property type="entry name" value="Leucine Dehydrogenase, chain A, domain 1"/>
    <property type="match status" value="1"/>
</dbReference>
<organism evidence="2">
    <name type="scientific">marine sediment metagenome</name>
    <dbReference type="NCBI Taxonomy" id="412755"/>
    <lineage>
        <taxon>unclassified sequences</taxon>
        <taxon>metagenomes</taxon>
        <taxon>ecological metagenomes</taxon>
    </lineage>
</organism>
<protein>
    <recommendedName>
        <fullName evidence="1">Shikimate dehydrogenase substrate binding N-terminal domain-containing protein</fullName>
    </recommendedName>
</protein>
<dbReference type="EMBL" id="BARW01009082">
    <property type="protein sequence ID" value="GAI75957.1"/>
    <property type="molecule type" value="Genomic_DNA"/>
</dbReference>
<dbReference type="PANTHER" id="PTHR21089">
    <property type="entry name" value="SHIKIMATE DEHYDROGENASE"/>
    <property type="match status" value="1"/>
</dbReference>
<accession>X1R5G7</accession>
<dbReference type="GO" id="GO:0009423">
    <property type="term" value="P:chorismate biosynthetic process"/>
    <property type="evidence" value="ECO:0007669"/>
    <property type="project" value="TreeGrafter"/>
</dbReference>
<feature type="non-terminal residue" evidence="2">
    <location>
        <position position="57"/>
    </location>
</feature>
<gene>
    <name evidence="2" type="ORF">S12H4_18397</name>
</gene>
<dbReference type="AlphaFoldDB" id="X1R5G7"/>
<name>X1R5G7_9ZZZZ</name>